<feature type="domain" description="Fatty acid hydroxylase" evidence="6">
    <location>
        <begin position="102"/>
        <end position="233"/>
    </location>
</feature>
<accession>K6X7B5</accession>
<organism evidence="7 8">
    <name type="scientific">Aliiglaciecola lipolytica E3</name>
    <dbReference type="NCBI Taxonomy" id="1127673"/>
    <lineage>
        <taxon>Bacteria</taxon>
        <taxon>Pseudomonadati</taxon>
        <taxon>Pseudomonadota</taxon>
        <taxon>Gammaproteobacteria</taxon>
        <taxon>Alteromonadales</taxon>
        <taxon>Alteromonadaceae</taxon>
        <taxon>Aliiglaciecola</taxon>
    </lineage>
</organism>
<dbReference type="GO" id="GO:0008610">
    <property type="term" value="P:lipid biosynthetic process"/>
    <property type="evidence" value="ECO:0007669"/>
    <property type="project" value="InterPro"/>
</dbReference>
<dbReference type="AlphaFoldDB" id="K6X7B5"/>
<dbReference type="eggNOG" id="COG3000">
    <property type="taxonomic scope" value="Bacteria"/>
</dbReference>
<evidence type="ECO:0000256" key="3">
    <source>
        <dbReference type="ARBA" id="ARBA00022989"/>
    </source>
</evidence>
<dbReference type="InterPro" id="IPR006694">
    <property type="entry name" value="Fatty_acid_hydroxylase"/>
</dbReference>
<evidence type="ECO:0000259" key="6">
    <source>
        <dbReference type="Pfam" id="PF04116"/>
    </source>
</evidence>
<feature type="transmembrane region" description="Helical" evidence="5">
    <location>
        <begin position="58"/>
        <end position="80"/>
    </location>
</feature>
<dbReference type="Pfam" id="PF04116">
    <property type="entry name" value="FA_hydroxylase"/>
    <property type="match status" value="1"/>
</dbReference>
<sequence length="278" mass="32367">MSEQLKGPYSRTRQEQNMPTPLEILFDPLSLGLLALYAFLMLLEALKPARELNKVKGWIPRAMLTFTVYFYLASYLPLLWDKYLIEYQLFNIESINVYASTLIALLVFEFMLYAWHRAMHQTNWLWRTFHQMHHSVERVDTYGAFYFSPLDIIGFTLLGSLSLVVVVGVSPEATTYFLYITMFLAIFQHTNIRTPQWLGYIIQRPESHTIHHGKGIHRYNYSDLPIFDLLFGTFRNPKGYEVEVGFYQGASSKVSEMLRCQDISIKKGKINNPVPALK</sequence>
<evidence type="ECO:0000256" key="4">
    <source>
        <dbReference type="ARBA" id="ARBA00023136"/>
    </source>
</evidence>
<dbReference type="GO" id="GO:0005506">
    <property type="term" value="F:iron ion binding"/>
    <property type="evidence" value="ECO:0007669"/>
    <property type="project" value="InterPro"/>
</dbReference>
<keyword evidence="2 5" id="KW-0812">Transmembrane</keyword>
<evidence type="ECO:0000256" key="2">
    <source>
        <dbReference type="ARBA" id="ARBA00022692"/>
    </source>
</evidence>
<dbReference type="InterPro" id="IPR050307">
    <property type="entry name" value="Sterol_Desaturase_Related"/>
</dbReference>
<dbReference type="GO" id="GO:0016020">
    <property type="term" value="C:membrane"/>
    <property type="evidence" value="ECO:0007669"/>
    <property type="project" value="UniProtKB-SubCell"/>
</dbReference>
<protein>
    <recommendedName>
        <fullName evidence="6">Fatty acid hydroxylase domain-containing protein</fullName>
    </recommendedName>
</protein>
<evidence type="ECO:0000256" key="1">
    <source>
        <dbReference type="ARBA" id="ARBA00004370"/>
    </source>
</evidence>
<dbReference type="Proteomes" id="UP000006334">
    <property type="component" value="Unassembled WGS sequence"/>
</dbReference>
<gene>
    <name evidence="7" type="ORF">GLIP_3893</name>
</gene>
<keyword evidence="4 5" id="KW-0472">Membrane</keyword>
<dbReference type="GO" id="GO:0016491">
    <property type="term" value="F:oxidoreductase activity"/>
    <property type="evidence" value="ECO:0007669"/>
    <property type="project" value="InterPro"/>
</dbReference>
<evidence type="ECO:0000313" key="8">
    <source>
        <dbReference type="Proteomes" id="UP000006334"/>
    </source>
</evidence>
<keyword evidence="3 5" id="KW-1133">Transmembrane helix</keyword>
<feature type="transmembrane region" description="Helical" evidence="5">
    <location>
        <begin position="28"/>
        <end position="46"/>
    </location>
</feature>
<dbReference type="PANTHER" id="PTHR11863">
    <property type="entry name" value="STEROL DESATURASE"/>
    <property type="match status" value="1"/>
</dbReference>
<comment type="subcellular location">
    <subcellularLocation>
        <location evidence="1">Membrane</location>
    </subcellularLocation>
</comment>
<name>K6X7B5_9ALTE</name>
<feature type="transmembrane region" description="Helical" evidence="5">
    <location>
        <begin position="176"/>
        <end position="194"/>
    </location>
</feature>
<dbReference type="STRING" id="1127673.GLIP_3893"/>
<feature type="transmembrane region" description="Helical" evidence="5">
    <location>
        <begin position="95"/>
        <end position="115"/>
    </location>
</feature>
<comment type="caution">
    <text evidence="7">The sequence shown here is derived from an EMBL/GenBank/DDBJ whole genome shotgun (WGS) entry which is preliminary data.</text>
</comment>
<dbReference type="EMBL" id="BAEN01000076">
    <property type="protein sequence ID" value="GAC16504.1"/>
    <property type="molecule type" value="Genomic_DNA"/>
</dbReference>
<keyword evidence="8" id="KW-1185">Reference proteome</keyword>
<reference evidence="7 8" key="1">
    <citation type="journal article" date="2017" name="Antonie Van Leeuwenhoek">
        <title>Rhizobium rhizosphaerae sp. nov., a novel species isolated from rice rhizosphere.</title>
        <authorList>
            <person name="Zhao J.J."/>
            <person name="Zhang J."/>
            <person name="Zhang R.J."/>
            <person name="Zhang C.W."/>
            <person name="Yin H.Q."/>
            <person name="Zhang X.X."/>
        </authorList>
    </citation>
    <scope>NUCLEOTIDE SEQUENCE [LARGE SCALE GENOMIC DNA]</scope>
    <source>
        <strain evidence="7 8">E3</strain>
    </source>
</reference>
<evidence type="ECO:0000313" key="7">
    <source>
        <dbReference type="EMBL" id="GAC16504.1"/>
    </source>
</evidence>
<evidence type="ECO:0000256" key="5">
    <source>
        <dbReference type="SAM" id="Phobius"/>
    </source>
</evidence>
<proteinExistence type="predicted"/>